<comment type="similarity">
    <text evidence="1">Belongs to the UDP-glycosyltransferase family.</text>
</comment>
<dbReference type="Gramene" id="TraesROB_scaffold_226587_01G000200.1">
    <property type="protein sequence ID" value="TraesROB_scaffold_226587_01G000200.1"/>
    <property type="gene ID" value="TraesROB_scaffold_226587_01G000200"/>
</dbReference>
<keyword evidence="3" id="KW-1185">Reference proteome</keyword>
<dbReference type="EnsemblPlants" id="TraesCSU02G264100.1">
    <property type="protein sequence ID" value="TraesCSU02G264100.1.cds1"/>
    <property type="gene ID" value="TraesCSU02G264100"/>
</dbReference>
<dbReference type="PANTHER" id="PTHR11926:SF1517">
    <property type="entry name" value="GLYCOSYLTRANSFERASE"/>
    <property type="match status" value="1"/>
</dbReference>
<dbReference type="AlphaFoldDB" id="A0A3B6UCY6"/>
<dbReference type="Proteomes" id="UP000019116">
    <property type="component" value="Chromosome Un"/>
</dbReference>
<dbReference type="Gramene" id="TraesKAR1B01G0068960.1">
    <property type="protein sequence ID" value="cds.TraesKAR1B01G0068960.1"/>
    <property type="gene ID" value="TraesKAR1B01G0068960"/>
</dbReference>
<sequence>MMCWPFAGEQQTNCRYKYTEWGIGIEIGGEVKRAEVAAMIREAMVGGKGREMRRRPAEWKEKAQRASLPGGAAEANLDEVIRSVLLASTTRLLKISQLTFN</sequence>
<dbReference type="Gramene" id="TraesCSU02G264100.1">
    <property type="protein sequence ID" value="TraesCSU02G264100.1.cds1"/>
    <property type="gene ID" value="TraesCSU02G264100"/>
</dbReference>
<dbReference type="OMA" id="IDEIMHA"/>
<dbReference type="Gramene" id="TraesRN1B0100229100.1">
    <property type="protein sequence ID" value="TraesRN1B0100229100.1"/>
    <property type="gene ID" value="TraesRN1B0100229100"/>
</dbReference>
<reference evidence="2" key="1">
    <citation type="submission" date="2018-08" db="EMBL/GenBank/DDBJ databases">
        <authorList>
            <person name="Rossello M."/>
        </authorList>
    </citation>
    <scope>NUCLEOTIDE SEQUENCE [LARGE SCALE GENOMIC DNA]</scope>
    <source>
        <strain evidence="2">cv. Chinese Spring</strain>
    </source>
</reference>
<name>A0A3B6UCY6_WHEAT</name>
<dbReference type="PANTHER" id="PTHR11926">
    <property type="entry name" value="GLUCOSYL/GLUCURONOSYL TRANSFERASES"/>
    <property type="match status" value="1"/>
</dbReference>
<dbReference type="Gramene" id="TraesKAR1B01G0068910.1">
    <property type="protein sequence ID" value="cds.TraesKAR1B01G0068910.1"/>
    <property type="gene ID" value="TraesKAR1B01G0068910"/>
</dbReference>
<dbReference type="Gramene" id="TraesCS1B03G0238700.1">
    <property type="protein sequence ID" value="TraesCS1B03G0238700.1.CDS1"/>
    <property type="gene ID" value="TraesCS1B03G0238700"/>
</dbReference>
<organism evidence="2">
    <name type="scientific">Triticum aestivum</name>
    <name type="common">Wheat</name>
    <dbReference type="NCBI Taxonomy" id="4565"/>
    <lineage>
        <taxon>Eukaryota</taxon>
        <taxon>Viridiplantae</taxon>
        <taxon>Streptophyta</taxon>
        <taxon>Embryophyta</taxon>
        <taxon>Tracheophyta</taxon>
        <taxon>Spermatophyta</taxon>
        <taxon>Magnoliopsida</taxon>
        <taxon>Liliopsida</taxon>
        <taxon>Poales</taxon>
        <taxon>Poaceae</taxon>
        <taxon>BOP clade</taxon>
        <taxon>Pooideae</taxon>
        <taxon>Triticodae</taxon>
        <taxon>Triticeae</taxon>
        <taxon>Triticinae</taxon>
        <taxon>Triticum</taxon>
    </lineage>
</organism>
<evidence type="ECO:0000256" key="1">
    <source>
        <dbReference type="ARBA" id="ARBA00009995"/>
    </source>
</evidence>
<accession>A0A3B6UCY6</accession>
<dbReference type="SUPFAM" id="SSF53756">
    <property type="entry name" value="UDP-Glycosyltransferase/glycogen phosphorylase"/>
    <property type="match status" value="1"/>
</dbReference>
<dbReference type="Gramene" id="TraesCAD_scaffold_166275_01G000100.1">
    <property type="protein sequence ID" value="TraesCAD_scaffold_166275_01G000100.1"/>
    <property type="gene ID" value="TraesCAD_scaffold_166275_01G000100"/>
</dbReference>
<dbReference type="Gramene" id="TraesWEE_scaffold_039884_01G000200.1">
    <property type="protein sequence ID" value="TraesWEE_scaffold_039884_01G000200.1"/>
    <property type="gene ID" value="TraesWEE_scaffold_039884_01G000200"/>
</dbReference>
<dbReference type="OrthoDB" id="1927969at2759"/>
<dbReference type="Gramene" id="TraesKAR1B01G0068940.1">
    <property type="protein sequence ID" value="cds.TraesKAR1B01G0068940.1"/>
    <property type="gene ID" value="TraesKAR1B01G0068940"/>
</dbReference>
<dbReference type="STRING" id="4565.A0A3B6UCY6"/>
<reference evidence="2" key="2">
    <citation type="submission" date="2018-10" db="UniProtKB">
        <authorList>
            <consortium name="EnsemblPlants"/>
        </authorList>
    </citation>
    <scope>IDENTIFICATION</scope>
</reference>
<evidence type="ECO:0000313" key="3">
    <source>
        <dbReference type="Proteomes" id="UP000019116"/>
    </source>
</evidence>
<evidence type="ECO:0000313" key="2">
    <source>
        <dbReference type="EnsemblPlants" id="TraesCSU02G264100.1.cds1"/>
    </source>
</evidence>
<dbReference type="SMR" id="A0A3B6UCY6"/>
<proteinExistence type="inferred from homology"/>
<dbReference type="Gramene" id="TraesCLE_scaffold_197501_01G000100.1">
    <property type="protein sequence ID" value="TraesCLE_scaffold_197501_01G000100.1"/>
    <property type="gene ID" value="TraesCLE_scaffold_197501_01G000100"/>
</dbReference>
<protein>
    <submittedName>
        <fullName evidence="2">Uncharacterized protein</fullName>
    </submittedName>
</protein>
<dbReference type="Gene3D" id="3.40.50.2000">
    <property type="entry name" value="Glycogen Phosphorylase B"/>
    <property type="match status" value="2"/>
</dbReference>